<comment type="caution">
    <text evidence="1">The sequence shown here is derived from an EMBL/GenBank/DDBJ whole genome shotgun (WGS) entry which is preliminary data.</text>
</comment>
<evidence type="ECO:0000313" key="2">
    <source>
        <dbReference type="Proteomes" id="UP000291613"/>
    </source>
</evidence>
<dbReference type="EMBL" id="SIUB01000004">
    <property type="protein sequence ID" value="TBN53396.1"/>
    <property type="molecule type" value="Genomic_DNA"/>
</dbReference>
<dbReference type="RefSeq" id="WP_131003454.1">
    <property type="nucleotide sequence ID" value="NZ_JBHSZR010000007.1"/>
</dbReference>
<protein>
    <recommendedName>
        <fullName evidence="3">DUF2946 domain-containing protein</fullName>
    </recommendedName>
</protein>
<gene>
    <name evidence="1" type="ORF">EYR15_10270</name>
</gene>
<evidence type="ECO:0008006" key="3">
    <source>
        <dbReference type="Google" id="ProtNLM"/>
    </source>
</evidence>
<dbReference type="Proteomes" id="UP000291613">
    <property type="component" value="Unassembled WGS sequence"/>
</dbReference>
<reference evidence="1 2" key="1">
    <citation type="submission" date="2019-02" db="EMBL/GenBank/DDBJ databases">
        <title>Hansschlegelia quercus sp. nov., a novel methylotrophic bacterium from buds of oak (Quercus robur L.).</title>
        <authorList>
            <person name="Agafonova N.V."/>
            <person name="Kaparullina E.N."/>
            <person name="Grouzdev D.S."/>
            <person name="Doronina N.V."/>
        </authorList>
    </citation>
    <scope>NUCLEOTIDE SEQUENCE [LARGE SCALE GENOMIC DNA]</scope>
    <source>
        <strain evidence="1 2">Dub</strain>
    </source>
</reference>
<sequence length="123" mass="12570">MARRRSNIVRLIGIVLAGYLLILQAAIGGFASASEIAMDDGLGVICLSHVGDGDTPQDDGGHRSCCLLGCLGAAVATPQEPDVFAFVYAPDPVPALAWPDDELASPVEVAHVLGAPRAPPAIG</sequence>
<keyword evidence="2" id="KW-1185">Reference proteome</keyword>
<organism evidence="1 2">
    <name type="scientific">Hansschlegelia quercus</name>
    <dbReference type="NCBI Taxonomy" id="2528245"/>
    <lineage>
        <taxon>Bacteria</taxon>
        <taxon>Pseudomonadati</taxon>
        <taxon>Pseudomonadota</taxon>
        <taxon>Alphaproteobacteria</taxon>
        <taxon>Hyphomicrobiales</taxon>
        <taxon>Methylopilaceae</taxon>
        <taxon>Hansschlegelia</taxon>
    </lineage>
</organism>
<accession>A0A4V2JE09</accession>
<proteinExistence type="predicted"/>
<name>A0A4V2JE09_9HYPH</name>
<evidence type="ECO:0000313" key="1">
    <source>
        <dbReference type="EMBL" id="TBN53396.1"/>
    </source>
</evidence>
<dbReference type="AlphaFoldDB" id="A0A4V2JE09"/>
<dbReference type="OrthoDB" id="8246296at2"/>